<comment type="caution">
    <text evidence="2">The sequence shown here is derived from an EMBL/GenBank/DDBJ whole genome shotgun (WGS) entry which is preliminary data.</text>
</comment>
<protein>
    <submittedName>
        <fullName evidence="2">Urea ABC transporter substrate-binding protein</fullName>
    </submittedName>
</protein>
<dbReference type="GO" id="GO:0006865">
    <property type="term" value="P:amino acid transport"/>
    <property type="evidence" value="ECO:0007669"/>
    <property type="project" value="InterPro"/>
</dbReference>
<dbReference type="InterPro" id="IPR028082">
    <property type="entry name" value="Peripla_BP_I"/>
</dbReference>
<dbReference type="PROSITE" id="PS51318">
    <property type="entry name" value="TAT"/>
    <property type="match status" value="1"/>
</dbReference>
<dbReference type="NCBIfam" id="TIGR03407">
    <property type="entry name" value="urea_ABC_UrtA"/>
    <property type="match status" value="1"/>
</dbReference>
<dbReference type="SUPFAM" id="SSF53822">
    <property type="entry name" value="Periplasmic binding protein-like I"/>
    <property type="match status" value="1"/>
</dbReference>
<reference evidence="2" key="1">
    <citation type="submission" date="2021-01" db="EMBL/GenBank/DDBJ databases">
        <title>Genome sequence of strain Noviherbaspirillum sp. DKR-6.</title>
        <authorList>
            <person name="Chaudhary D.K."/>
        </authorList>
    </citation>
    <scope>NUCLEOTIDE SEQUENCE</scope>
    <source>
        <strain evidence="2">DKR-6</strain>
    </source>
</reference>
<dbReference type="CDD" id="cd06355">
    <property type="entry name" value="PBP1_FmdD-like"/>
    <property type="match status" value="1"/>
</dbReference>
<dbReference type="PANTHER" id="PTHR47628:SF1">
    <property type="entry name" value="ALIPHATIC AMIDASE EXPRESSION-REGULATING PROTEIN"/>
    <property type="match status" value="1"/>
</dbReference>
<dbReference type="PRINTS" id="PR00337">
    <property type="entry name" value="LEUILEVALBP"/>
</dbReference>
<dbReference type="EMBL" id="JAEPBG010000024">
    <property type="protein sequence ID" value="MBK4738631.1"/>
    <property type="molecule type" value="Genomic_DNA"/>
</dbReference>
<evidence type="ECO:0000256" key="1">
    <source>
        <dbReference type="SAM" id="SignalP"/>
    </source>
</evidence>
<proteinExistence type="predicted"/>
<dbReference type="InterPro" id="IPR000709">
    <property type="entry name" value="Leu_Ile_Val-bd"/>
</dbReference>
<gene>
    <name evidence="2" type="primary">urtA</name>
    <name evidence="2" type="ORF">JJB74_28790</name>
</gene>
<dbReference type="PANTHER" id="PTHR47628">
    <property type="match status" value="1"/>
</dbReference>
<evidence type="ECO:0000313" key="3">
    <source>
        <dbReference type="Proteomes" id="UP000622890"/>
    </source>
</evidence>
<dbReference type="Gene3D" id="3.40.50.2300">
    <property type="match status" value="2"/>
</dbReference>
<dbReference type="Pfam" id="PF13433">
    <property type="entry name" value="Peripla_BP_5"/>
    <property type="match status" value="1"/>
</dbReference>
<dbReference type="InterPro" id="IPR006311">
    <property type="entry name" value="TAT_signal"/>
</dbReference>
<name>A0A934SXG3_9BURK</name>
<dbReference type="RefSeq" id="WP_200598001.1">
    <property type="nucleotide sequence ID" value="NZ_JAEPBG010000024.1"/>
</dbReference>
<dbReference type="AlphaFoldDB" id="A0A934SXG3"/>
<keyword evidence="3" id="KW-1185">Reference proteome</keyword>
<dbReference type="Proteomes" id="UP000622890">
    <property type="component" value="Unassembled WGS sequence"/>
</dbReference>
<keyword evidence="1" id="KW-0732">Signal</keyword>
<evidence type="ECO:0000313" key="2">
    <source>
        <dbReference type="EMBL" id="MBK4738631.1"/>
    </source>
</evidence>
<feature type="signal peptide" evidence="1">
    <location>
        <begin position="1"/>
        <end position="34"/>
    </location>
</feature>
<feature type="chain" id="PRO_5037266371" evidence="1">
    <location>
        <begin position="35"/>
        <end position="399"/>
    </location>
</feature>
<accession>A0A934SXG3</accession>
<dbReference type="InterPro" id="IPR017777">
    <property type="entry name" value="ABC_urea-bd_UrtA"/>
</dbReference>
<organism evidence="2 3">
    <name type="scientific">Noviherbaspirillum pedocola</name>
    <dbReference type="NCBI Taxonomy" id="2801341"/>
    <lineage>
        <taxon>Bacteria</taxon>
        <taxon>Pseudomonadati</taxon>
        <taxon>Pseudomonadota</taxon>
        <taxon>Betaproteobacteria</taxon>
        <taxon>Burkholderiales</taxon>
        <taxon>Oxalobacteraceae</taxon>
        <taxon>Noviherbaspirillum</taxon>
    </lineage>
</organism>
<sequence length="399" mass="42969">MKITKRNFLKTMLGTAAASAVPGTLMMASRAASAADPIKVGILHSMTGTIAIAEAHVVDAEKLAIDEINAAGGVLGRQIQPIVEDGASDWPTFAEKAQKLLVNDKVSAVFGCYTSASRKAVLPVFERYNGLLYYPTYYEGLEQSKNIMYTGQEATQSIIPAVEWLAKNKKAKTFFLIGSDYVWPRTTNKIARPTISRVGGKVVGEEYFPLGASEFASVINKIKAIKPDVIVSTIVGGSNVGFYKQLASAGITGKNATIMAMAVSEEEAIGIGAENLVGVHSIMGYFQSIQNPANKKFVSAFKAKYGQDRVVGDTMEAGYTAVYLWKLAVEKANSLDVPKVVAASSNLAFDAPEGQVKFHAANHHLWKHARVGTFKPDGQIEIIYESPLIEPNPFPKLTG</sequence>